<reference evidence="2" key="1">
    <citation type="submission" date="2020-07" db="EMBL/GenBank/DDBJ databases">
        <title>Multicomponent nature underlies the extraordinary mechanical properties of spider dragline silk.</title>
        <authorList>
            <person name="Kono N."/>
            <person name="Nakamura H."/>
            <person name="Mori M."/>
            <person name="Yoshida Y."/>
            <person name="Ohtoshi R."/>
            <person name="Malay A.D."/>
            <person name="Moran D.A.P."/>
            <person name="Tomita M."/>
            <person name="Numata K."/>
            <person name="Arakawa K."/>
        </authorList>
    </citation>
    <scope>NUCLEOTIDE SEQUENCE</scope>
</reference>
<feature type="region of interest" description="Disordered" evidence="1">
    <location>
        <begin position="75"/>
        <end position="107"/>
    </location>
</feature>
<evidence type="ECO:0000313" key="3">
    <source>
        <dbReference type="Proteomes" id="UP000887116"/>
    </source>
</evidence>
<gene>
    <name evidence="2" type="ORF">TNCT_444811</name>
</gene>
<proteinExistence type="predicted"/>
<dbReference type="OrthoDB" id="10471461at2759"/>
<comment type="caution">
    <text evidence="2">The sequence shown here is derived from an EMBL/GenBank/DDBJ whole genome shotgun (WGS) entry which is preliminary data.</text>
</comment>
<feature type="compositionally biased region" description="Basic and acidic residues" evidence="1">
    <location>
        <begin position="89"/>
        <end position="107"/>
    </location>
</feature>
<accession>A0A8X6KNI8</accession>
<dbReference type="EMBL" id="BMAO01012046">
    <property type="protein sequence ID" value="GFQ78676.1"/>
    <property type="molecule type" value="Genomic_DNA"/>
</dbReference>
<name>A0A8X6KNI8_TRICU</name>
<organism evidence="2 3">
    <name type="scientific">Trichonephila clavata</name>
    <name type="common">Joro spider</name>
    <name type="synonym">Nephila clavata</name>
    <dbReference type="NCBI Taxonomy" id="2740835"/>
    <lineage>
        <taxon>Eukaryota</taxon>
        <taxon>Metazoa</taxon>
        <taxon>Ecdysozoa</taxon>
        <taxon>Arthropoda</taxon>
        <taxon>Chelicerata</taxon>
        <taxon>Arachnida</taxon>
        <taxon>Araneae</taxon>
        <taxon>Araneomorphae</taxon>
        <taxon>Entelegynae</taxon>
        <taxon>Araneoidea</taxon>
        <taxon>Nephilidae</taxon>
        <taxon>Trichonephila</taxon>
    </lineage>
</organism>
<dbReference type="AlphaFoldDB" id="A0A8X6KNI8"/>
<sequence length="121" mass="13801">MPHSTQHDTVDTHHVFFFSMSICGITRQRGKTSFRITSLMGGSQERWLSALLVGLNRDSDRQPGRDVLPGARLLQAHSAQGSHHRRGSGRNEEHYTPRQGKEEHVVLDEFESERLIKDVEK</sequence>
<protein>
    <submittedName>
        <fullName evidence="2">Uncharacterized protein</fullName>
    </submittedName>
</protein>
<evidence type="ECO:0000256" key="1">
    <source>
        <dbReference type="SAM" id="MobiDB-lite"/>
    </source>
</evidence>
<keyword evidence="3" id="KW-1185">Reference proteome</keyword>
<dbReference type="Proteomes" id="UP000887116">
    <property type="component" value="Unassembled WGS sequence"/>
</dbReference>
<evidence type="ECO:0000313" key="2">
    <source>
        <dbReference type="EMBL" id="GFQ78676.1"/>
    </source>
</evidence>